<reference evidence="2" key="2">
    <citation type="journal article" date="2023" name="Plants (Basel)">
        <title>Annotation of the Turnera subulata (Passifloraceae) Draft Genome Reveals the S-Locus Evolved after the Divergence of Turneroideae from Passifloroideae in a Stepwise Manner.</title>
        <authorList>
            <person name="Henning P.M."/>
            <person name="Roalson E.H."/>
            <person name="Mir W."/>
            <person name="McCubbin A.G."/>
            <person name="Shore J.S."/>
        </authorList>
    </citation>
    <scope>NUCLEOTIDE SEQUENCE</scope>
    <source>
        <strain evidence="2">F60SS</strain>
    </source>
</reference>
<proteinExistence type="predicted"/>
<sequence length="149" mass="16688">MDVPEHQTKMMNLSLGSRNEVRVDAENGECVLHLDPPASLRNFALHLPSYDQLLTPINGAYFLIITVIIFGATWACCSFRNRRRQAGIPYQELEMSAPESASANNVEVAEVWDQDWDDDWDEENAVRSPALRHGISVNGLTSRSTNKDG</sequence>
<organism evidence="2 3">
    <name type="scientific">Turnera subulata</name>
    <dbReference type="NCBI Taxonomy" id="218843"/>
    <lineage>
        <taxon>Eukaryota</taxon>
        <taxon>Viridiplantae</taxon>
        <taxon>Streptophyta</taxon>
        <taxon>Embryophyta</taxon>
        <taxon>Tracheophyta</taxon>
        <taxon>Spermatophyta</taxon>
        <taxon>Magnoliopsida</taxon>
        <taxon>eudicotyledons</taxon>
        <taxon>Gunneridae</taxon>
        <taxon>Pentapetalae</taxon>
        <taxon>rosids</taxon>
        <taxon>fabids</taxon>
        <taxon>Malpighiales</taxon>
        <taxon>Passifloraceae</taxon>
        <taxon>Turnera</taxon>
    </lineage>
</organism>
<keyword evidence="1" id="KW-0472">Membrane</keyword>
<accession>A0A9Q0FJD3</accession>
<keyword evidence="1" id="KW-0812">Transmembrane</keyword>
<keyword evidence="3" id="KW-1185">Reference proteome</keyword>
<name>A0A9Q0FJD3_9ROSI</name>
<evidence type="ECO:0000313" key="3">
    <source>
        <dbReference type="Proteomes" id="UP001141552"/>
    </source>
</evidence>
<dbReference type="OrthoDB" id="785602at2759"/>
<feature type="transmembrane region" description="Helical" evidence="1">
    <location>
        <begin position="59"/>
        <end position="77"/>
    </location>
</feature>
<dbReference type="AlphaFoldDB" id="A0A9Q0FJD3"/>
<dbReference type="PANTHER" id="PTHR34200:SF2">
    <property type="entry name" value="TRANSMEMBRANE PROTEIN"/>
    <property type="match status" value="1"/>
</dbReference>
<dbReference type="Proteomes" id="UP001141552">
    <property type="component" value="Unassembled WGS sequence"/>
</dbReference>
<dbReference type="PANTHER" id="PTHR34200">
    <property type="entry name" value="DENTIN SIALOPHOSPHOPROTEIN-LIKE ISOFORM X1"/>
    <property type="match status" value="1"/>
</dbReference>
<gene>
    <name evidence="2" type="ORF">Tsubulata_000136</name>
</gene>
<dbReference type="EMBL" id="JAKUCV010005122">
    <property type="protein sequence ID" value="KAJ4832564.1"/>
    <property type="molecule type" value="Genomic_DNA"/>
</dbReference>
<comment type="caution">
    <text evidence="2">The sequence shown here is derived from an EMBL/GenBank/DDBJ whole genome shotgun (WGS) entry which is preliminary data.</text>
</comment>
<evidence type="ECO:0000256" key="1">
    <source>
        <dbReference type="SAM" id="Phobius"/>
    </source>
</evidence>
<protein>
    <submittedName>
        <fullName evidence="2">Uncharacterized protein</fullName>
    </submittedName>
</protein>
<evidence type="ECO:0000313" key="2">
    <source>
        <dbReference type="EMBL" id="KAJ4832564.1"/>
    </source>
</evidence>
<keyword evidence="1" id="KW-1133">Transmembrane helix</keyword>
<reference evidence="2" key="1">
    <citation type="submission" date="2022-02" db="EMBL/GenBank/DDBJ databases">
        <authorList>
            <person name="Henning P.M."/>
            <person name="McCubbin A.G."/>
            <person name="Shore J.S."/>
        </authorList>
    </citation>
    <scope>NUCLEOTIDE SEQUENCE</scope>
    <source>
        <strain evidence="2">F60SS</strain>
        <tissue evidence="2">Leaves</tissue>
    </source>
</reference>